<comment type="caution">
    <text evidence="8">The sequence shown here is derived from an EMBL/GenBank/DDBJ whole genome shotgun (WGS) entry which is preliminary data.</text>
</comment>
<keyword evidence="4" id="KW-0677">Repeat</keyword>
<dbReference type="GO" id="GO:0016020">
    <property type="term" value="C:membrane"/>
    <property type="evidence" value="ECO:0007669"/>
    <property type="project" value="UniProtKB-SubCell"/>
</dbReference>
<evidence type="ECO:0000256" key="1">
    <source>
        <dbReference type="ARBA" id="ARBA00004141"/>
    </source>
</evidence>
<name>A0A3M7L1U0_AUXPR</name>
<evidence type="ECO:0000256" key="2">
    <source>
        <dbReference type="ARBA" id="ARBA00022448"/>
    </source>
</evidence>
<feature type="repeat" description="Solcar" evidence="6">
    <location>
        <begin position="378"/>
        <end position="461"/>
    </location>
</feature>
<keyword evidence="3 6" id="KW-0812">Transmembrane</keyword>
<dbReference type="InterPro" id="IPR018108">
    <property type="entry name" value="MCP_transmembrane"/>
</dbReference>
<evidence type="ECO:0000256" key="5">
    <source>
        <dbReference type="ARBA" id="ARBA00023136"/>
    </source>
</evidence>
<gene>
    <name evidence="8" type="ORF">APUTEX25_001414</name>
</gene>
<dbReference type="SUPFAM" id="SSF103506">
    <property type="entry name" value="Mitochondrial carrier"/>
    <property type="match status" value="1"/>
</dbReference>
<dbReference type="InterPro" id="IPR002067">
    <property type="entry name" value="MCP"/>
</dbReference>
<accession>A0A3M7L1U0</accession>
<dbReference type="InterPro" id="IPR023395">
    <property type="entry name" value="MCP_dom_sf"/>
</dbReference>
<evidence type="ECO:0000313" key="9">
    <source>
        <dbReference type="Proteomes" id="UP000279271"/>
    </source>
</evidence>
<dbReference type="EMBL" id="QOKY01000142">
    <property type="protein sequence ID" value="RMZ56567.1"/>
    <property type="molecule type" value="Genomic_DNA"/>
</dbReference>
<dbReference type="Proteomes" id="UP000279271">
    <property type="component" value="Unassembled WGS sequence"/>
</dbReference>
<keyword evidence="5 6" id="KW-0472">Membrane</keyword>
<evidence type="ECO:0000256" key="4">
    <source>
        <dbReference type="ARBA" id="ARBA00022737"/>
    </source>
</evidence>
<dbReference type="AlphaFoldDB" id="A0A3M7L1U0"/>
<dbReference type="PANTHER" id="PTHR24089">
    <property type="entry name" value="SOLUTE CARRIER FAMILY 25"/>
    <property type="match status" value="1"/>
</dbReference>
<evidence type="ECO:0000256" key="6">
    <source>
        <dbReference type="PROSITE-ProRule" id="PRU00282"/>
    </source>
</evidence>
<evidence type="ECO:0008006" key="10">
    <source>
        <dbReference type="Google" id="ProtNLM"/>
    </source>
</evidence>
<organism evidence="8 9">
    <name type="scientific">Auxenochlorella protothecoides</name>
    <name type="common">Green microalga</name>
    <name type="synonym">Chlorella protothecoides</name>
    <dbReference type="NCBI Taxonomy" id="3075"/>
    <lineage>
        <taxon>Eukaryota</taxon>
        <taxon>Viridiplantae</taxon>
        <taxon>Chlorophyta</taxon>
        <taxon>core chlorophytes</taxon>
        <taxon>Trebouxiophyceae</taxon>
        <taxon>Chlorellales</taxon>
        <taxon>Chlorellaceae</taxon>
        <taxon>Auxenochlorella</taxon>
    </lineage>
</organism>
<evidence type="ECO:0000256" key="3">
    <source>
        <dbReference type="ARBA" id="ARBA00022692"/>
    </source>
</evidence>
<keyword evidence="2 7" id="KW-0813">Transport</keyword>
<comment type="similarity">
    <text evidence="7">Belongs to the mitochondrial carrier (TC 2.A.29) family.</text>
</comment>
<feature type="repeat" description="Solcar" evidence="6">
    <location>
        <begin position="197"/>
        <end position="279"/>
    </location>
</feature>
<dbReference type="Pfam" id="PF00153">
    <property type="entry name" value="Mito_carr"/>
    <property type="match status" value="3"/>
</dbReference>
<comment type="subcellular location">
    <subcellularLocation>
        <location evidence="1">Membrane</location>
        <topology evidence="1">Multi-pass membrane protein</topology>
    </subcellularLocation>
</comment>
<reference evidence="9" key="1">
    <citation type="journal article" date="2018" name="Algal Res.">
        <title>Characterization of plant carbon substrate utilization by Auxenochlorella protothecoides.</title>
        <authorList>
            <person name="Vogler B.W."/>
            <person name="Starkenburg S.R."/>
            <person name="Sudasinghe N."/>
            <person name="Schambach J.Y."/>
            <person name="Rollin J.A."/>
            <person name="Pattathil S."/>
            <person name="Barry A.N."/>
        </authorList>
    </citation>
    <scope>NUCLEOTIDE SEQUENCE [LARGE SCALE GENOMIC DNA]</scope>
    <source>
        <strain evidence="9">UTEX 25</strain>
    </source>
</reference>
<evidence type="ECO:0000313" key="8">
    <source>
        <dbReference type="EMBL" id="RMZ56567.1"/>
    </source>
</evidence>
<dbReference type="PROSITE" id="PS50920">
    <property type="entry name" value="SOLCAR"/>
    <property type="match status" value="3"/>
</dbReference>
<sequence>RPDVSSLCRSDCIAASIDFQIQLGWLVRKALPLMNTLTIESSPTEFKSRAHKPFGAGEVVEAFPVSGEKREHSRRDNRKGTFEGYLVPKEDGIEIKAVWADPLAGQNVDFYRISEDKATLTMTQSIKARGKAMRVGNLRTRAPRAAGRQPRLVHNLASLGEGEVVTQRLSLDRAIADAQTALLAFLASGMHRARALPSASRRLIAGGVSGAVSKTVTAPLETLKMKLVQGGSVTVVEAARAVLASRGVGGFFAGNTIDVLRTVPSKALELAAFDSYKRTLRATPWVPDRAIGAVAGGLAGITSTVAIYPLETVRTRMAVNGHTFVQTLQRVGSHGGLPGLYRGLDASLIGTVPYTAIRLGLYDALKYSWKRATGKEHLDPQASLVFGAVAGVVSATVTFPLEVARRRMMVGAAYPNTAVALATIARTEGASALFNGVWLALVKQAPQYAIGFMVYEQCKRALAL</sequence>
<dbReference type="GO" id="GO:0055085">
    <property type="term" value="P:transmembrane transport"/>
    <property type="evidence" value="ECO:0007669"/>
    <property type="project" value="InterPro"/>
</dbReference>
<proteinExistence type="inferred from homology"/>
<protein>
    <recommendedName>
        <fullName evidence="10">Mitochondrial carrier protein</fullName>
    </recommendedName>
</protein>
<feature type="repeat" description="Solcar" evidence="6">
    <location>
        <begin position="287"/>
        <end position="368"/>
    </location>
</feature>
<dbReference type="PRINTS" id="PR00926">
    <property type="entry name" value="MITOCARRIER"/>
</dbReference>
<feature type="non-terminal residue" evidence="8">
    <location>
        <position position="1"/>
    </location>
</feature>
<evidence type="ECO:0000256" key="7">
    <source>
        <dbReference type="RuleBase" id="RU000488"/>
    </source>
</evidence>
<dbReference type="Gene3D" id="1.50.40.10">
    <property type="entry name" value="Mitochondrial carrier domain"/>
    <property type="match status" value="1"/>
</dbReference>